<organism evidence="1 2">
    <name type="scientific">Saccharothrix syringae</name>
    <name type="common">Nocardiopsis syringae</name>
    <dbReference type="NCBI Taxonomy" id="103733"/>
    <lineage>
        <taxon>Bacteria</taxon>
        <taxon>Bacillati</taxon>
        <taxon>Actinomycetota</taxon>
        <taxon>Actinomycetes</taxon>
        <taxon>Pseudonocardiales</taxon>
        <taxon>Pseudonocardiaceae</taxon>
        <taxon>Saccharothrix</taxon>
    </lineage>
</organism>
<dbReference type="InterPro" id="IPR036388">
    <property type="entry name" value="WH-like_DNA-bd_sf"/>
</dbReference>
<dbReference type="Gene3D" id="1.10.10.10">
    <property type="entry name" value="Winged helix-like DNA-binding domain superfamily/Winged helix DNA-binding domain"/>
    <property type="match status" value="1"/>
</dbReference>
<protein>
    <submittedName>
        <fullName evidence="1">Uncharacterized protein</fullName>
    </submittedName>
</protein>
<dbReference type="SUPFAM" id="SSF46785">
    <property type="entry name" value="Winged helix' DNA-binding domain"/>
    <property type="match status" value="1"/>
</dbReference>
<dbReference type="Proteomes" id="UP000325787">
    <property type="component" value="Chromosome"/>
</dbReference>
<evidence type="ECO:0000313" key="2">
    <source>
        <dbReference type="Proteomes" id="UP000325787"/>
    </source>
</evidence>
<dbReference type="AlphaFoldDB" id="A0A5Q0GZ24"/>
<dbReference type="RefSeq" id="WP_033434106.1">
    <property type="nucleotide sequence ID" value="NZ_CP034550.1"/>
</dbReference>
<evidence type="ECO:0000313" key="1">
    <source>
        <dbReference type="EMBL" id="QFZ19103.1"/>
    </source>
</evidence>
<reference evidence="2" key="1">
    <citation type="journal article" date="2021" name="Curr. Microbiol.">
        <title>Complete genome of nocamycin-producing strain Saccharothrix syringae NRRL B-16468 reveals the biosynthetic potential for secondary metabolites.</title>
        <authorList>
            <person name="Mo X."/>
            <person name="Yang S."/>
        </authorList>
    </citation>
    <scope>NUCLEOTIDE SEQUENCE [LARGE SCALE GENOMIC DNA]</scope>
    <source>
        <strain evidence="2">ATCC 51364 / DSM 43886 / JCM 6844 / KCTC 9398 / NBRC 14523 / NRRL B-16468 / INA 2240</strain>
    </source>
</reference>
<name>A0A5Q0GZ24_SACSY</name>
<dbReference type="SUPFAM" id="SSF52540">
    <property type="entry name" value="P-loop containing nucleoside triphosphate hydrolases"/>
    <property type="match status" value="1"/>
</dbReference>
<dbReference type="OrthoDB" id="2633870at2"/>
<dbReference type="Gene3D" id="3.40.50.300">
    <property type="entry name" value="P-loop containing nucleotide triphosphate hydrolases"/>
    <property type="match status" value="1"/>
</dbReference>
<sequence>MTEPVPSTEAGARLLVGREAEIARLEARLLSGGNHPTLEGDNGVGKTSLLQVACYRLRKRSEEGGSAKLFIPLAEFFQPDADCGVDDFVKKVYLAVASAIVDEYDVLKKHASRLPDVREMKSWINSPLLHSHSANASVVGVGGGYSRGSSANSGQGFAEVGFKVIIDTWLRTLFPSSQAGGFICVIDNLELLETTSRARGLLEAIRDPLLNRRGLRWILCGSRGIVRTSVSSPRLEGRIAEPVEINAMSDGCAVEAVQTRIEACRVDPRAVPPVNPDTFGYLYEILNKNLRNAFKFAEDFSFWLHEEGLTGTAPGDRAGLFKVWITEQADKHNHDTRLGNRAWGVFDELADRKGWCSPGDYADFGFNSPTAMRPHIKALEQQNLVSTLMGEDDDGRRKTIVMTPRGWLVRYARNGYHLPA</sequence>
<dbReference type="InterPro" id="IPR027417">
    <property type="entry name" value="P-loop_NTPase"/>
</dbReference>
<dbReference type="EMBL" id="CP034550">
    <property type="protein sequence ID" value="QFZ19103.1"/>
    <property type="molecule type" value="Genomic_DNA"/>
</dbReference>
<proteinExistence type="predicted"/>
<dbReference type="KEGG" id="ssyi:EKG83_18110"/>
<accession>A0A5Q0GZ24</accession>
<gene>
    <name evidence="1" type="ORF">EKG83_18110</name>
</gene>
<keyword evidence="2" id="KW-1185">Reference proteome</keyword>
<dbReference type="InterPro" id="IPR036390">
    <property type="entry name" value="WH_DNA-bd_sf"/>
</dbReference>